<dbReference type="Pfam" id="PF00990">
    <property type="entry name" value="GGDEF"/>
    <property type="match status" value="1"/>
</dbReference>
<feature type="transmembrane region" description="Helical" evidence="3">
    <location>
        <begin position="133"/>
        <end position="153"/>
    </location>
</feature>
<dbReference type="EMBL" id="JBEWLZ010000004">
    <property type="protein sequence ID" value="MET1490117.1"/>
    <property type="molecule type" value="Genomic_DNA"/>
</dbReference>
<evidence type="ECO:0000259" key="4">
    <source>
        <dbReference type="PROSITE" id="PS50887"/>
    </source>
</evidence>
<dbReference type="PANTHER" id="PTHR45138:SF9">
    <property type="entry name" value="DIGUANYLATE CYCLASE DGCM-RELATED"/>
    <property type="match status" value="1"/>
</dbReference>
<keyword evidence="5" id="KW-0808">Transferase</keyword>
<sequence>MSALAFGTVAALAIRAGKADGLKALTAGLLLKSAGHFLLAGLGEDWPRLAVVASGCSEALFFSCLMLAVAGLRQERPGVFWIGYPVAAVGLVHLILPGLPGLLVEHAVLILQGRVLLHVLIRHAARRRGRGHYLVMAGVSLNVLLVAVRGTLGFKGWMEGSAAVSDLSLLQDIGSLGLVCLCLIVSGFLLCAREAAEEQARRDVDSDPLTGCLSRPKILERALGETRRWQRYGQAFSLVVIDLDHFRAINDTRGHAGGDEILREFAQRLRQGIRETDVLGRWGNDEFVLVLPATTAAEACLLAERIRDAIVGRPLCGLRVTASIGVTACRPGESFYECFLRADLAAFRARTQGPGRVVLADEANDPAGVPAAG</sequence>
<dbReference type="InterPro" id="IPR000160">
    <property type="entry name" value="GGDEF_dom"/>
</dbReference>
<organism evidence="5 6">
    <name type="scientific">Uliginosibacterium paludis</name>
    <dbReference type="NCBI Taxonomy" id="1615952"/>
    <lineage>
        <taxon>Bacteria</taxon>
        <taxon>Pseudomonadati</taxon>
        <taxon>Pseudomonadota</taxon>
        <taxon>Betaproteobacteria</taxon>
        <taxon>Rhodocyclales</taxon>
        <taxon>Zoogloeaceae</taxon>
        <taxon>Uliginosibacterium</taxon>
    </lineage>
</organism>
<evidence type="ECO:0000313" key="5">
    <source>
        <dbReference type="EMBL" id="MET1490117.1"/>
    </source>
</evidence>
<dbReference type="NCBIfam" id="TIGR00254">
    <property type="entry name" value="GGDEF"/>
    <property type="match status" value="1"/>
</dbReference>
<evidence type="ECO:0000256" key="3">
    <source>
        <dbReference type="SAM" id="Phobius"/>
    </source>
</evidence>
<feature type="transmembrane region" description="Helical" evidence="3">
    <location>
        <begin position="49"/>
        <end position="72"/>
    </location>
</feature>
<dbReference type="PROSITE" id="PS50887">
    <property type="entry name" value="GGDEF"/>
    <property type="match status" value="1"/>
</dbReference>
<keyword evidence="6" id="KW-1185">Reference proteome</keyword>
<accession>A0ABV2CQD8</accession>
<comment type="catalytic activity">
    <reaction evidence="2">
        <text>2 GTP = 3',3'-c-di-GMP + 2 diphosphate</text>
        <dbReference type="Rhea" id="RHEA:24898"/>
        <dbReference type="ChEBI" id="CHEBI:33019"/>
        <dbReference type="ChEBI" id="CHEBI:37565"/>
        <dbReference type="ChEBI" id="CHEBI:58805"/>
        <dbReference type="EC" id="2.7.7.65"/>
    </reaction>
</comment>
<keyword evidence="3" id="KW-1133">Transmembrane helix</keyword>
<feature type="domain" description="GGDEF" evidence="4">
    <location>
        <begin position="234"/>
        <end position="362"/>
    </location>
</feature>
<dbReference type="SUPFAM" id="SSF55073">
    <property type="entry name" value="Nucleotide cyclase"/>
    <property type="match status" value="1"/>
</dbReference>
<dbReference type="PANTHER" id="PTHR45138">
    <property type="entry name" value="REGULATORY COMPONENTS OF SENSORY TRANSDUCTION SYSTEM"/>
    <property type="match status" value="1"/>
</dbReference>
<feature type="transmembrane region" description="Helical" evidence="3">
    <location>
        <begin position="79"/>
        <end position="96"/>
    </location>
</feature>
<dbReference type="GO" id="GO:0052621">
    <property type="term" value="F:diguanylate cyclase activity"/>
    <property type="evidence" value="ECO:0007669"/>
    <property type="project" value="UniProtKB-EC"/>
</dbReference>
<dbReference type="InterPro" id="IPR043128">
    <property type="entry name" value="Rev_trsase/Diguanyl_cyclase"/>
</dbReference>
<keyword evidence="3" id="KW-0472">Membrane</keyword>
<evidence type="ECO:0000256" key="1">
    <source>
        <dbReference type="ARBA" id="ARBA00012528"/>
    </source>
</evidence>
<dbReference type="CDD" id="cd01949">
    <property type="entry name" value="GGDEF"/>
    <property type="match status" value="1"/>
</dbReference>
<dbReference type="Proteomes" id="UP001548590">
    <property type="component" value="Unassembled WGS sequence"/>
</dbReference>
<dbReference type="RefSeq" id="WP_345923612.1">
    <property type="nucleotide sequence ID" value="NZ_JBDIVF010000001.1"/>
</dbReference>
<comment type="caution">
    <text evidence="5">The sequence shown here is derived from an EMBL/GenBank/DDBJ whole genome shotgun (WGS) entry which is preliminary data.</text>
</comment>
<keyword evidence="3" id="KW-0812">Transmembrane</keyword>
<evidence type="ECO:0000313" key="6">
    <source>
        <dbReference type="Proteomes" id="UP001548590"/>
    </source>
</evidence>
<protein>
    <recommendedName>
        <fullName evidence="1">diguanylate cyclase</fullName>
        <ecNumber evidence="1">2.7.7.65</ecNumber>
    </recommendedName>
</protein>
<evidence type="ECO:0000256" key="2">
    <source>
        <dbReference type="ARBA" id="ARBA00034247"/>
    </source>
</evidence>
<dbReference type="InterPro" id="IPR050469">
    <property type="entry name" value="Diguanylate_Cyclase"/>
</dbReference>
<keyword evidence="5" id="KW-0548">Nucleotidyltransferase</keyword>
<dbReference type="SMART" id="SM00267">
    <property type="entry name" value="GGDEF"/>
    <property type="match status" value="1"/>
</dbReference>
<name>A0ABV2CQD8_9RHOO</name>
<gene>
    <name evidence="5" type="ORF">ABVT11_09785</name>
</gene>
<proteinExistence type="predicted"/>
<dbReference type="InterPro" id="IPR029787">
    <property type="entry name" value="Nucleotide_cyclase"/>
</dbReference>
<feature type="transmembrane region" description="Helical" evidence="3">
    <location>
        <begin position="102"/>
        <end position="121"/>
    </location>
</feature>
<feature type="transmembrane region" description="Helical" evidence="3">
    <location>
        <begin position="173"/>
        <end position="192"/>
    </location>
</feature>
<dbReference type="EC" id="2.7.7.65" evidence="1"/>
<reference evidence="5 6" key="1">
    <citation type="submission" date="2024-07" db="EMBL/GenBank/DDBJ databases">
        <title>Uliginosibacterium paludis KCTC:42655.</title>
        <authorList>
            <person name="Kim M.K."/>
        </authorList>
    </citation>
    <scope>NUCLEOTIDE SEQUENCE [LARGE SCALE GENOMIC DNA]</scope>
    <source>
        <strain evidence="5 6">KCTC 42655</strain>
    </source>
</reference>
<dbReference type="Gene3D" id="3.30.70.270">
    <property type="match status" value="1"/>
</dbReference>